<dbReference type="SUPFAM" id="SSF54928">
    <property type="entry name" value="RNA-binding domain, RBD"/>
    <property type="match status" value="1"/>
</dbReference>
<keyword evidence="4 6" id="KW-0694">RNA-binding</keyword>
<protein>
    <submittedName>
        <fullName evidence="9">Serine-arginine protein 55</fullName>
    </submittedName>
</protein>
<organism evidence="9 10">
    <name type="scientific">Choanephora cucurbitarum</name>
    <dbReference type="NCBI Taxonomy" id="101091"/>
    <lineage>
        <taxon>Eukaryota</taxon>
        <taxon>Fungi</taxon>
        <taxon>Fungi incertae sedis</taxon>
        <taxon>Mucoromycota</taxon>
        <taxon>Mucoromycotina</taxon>
        <taxon>Mucoromycetes</taxon>
        <taxon>Mucorales</taxon>
        <taxon>Mucorineae</taxon>
        <taxon>Choanephoraceae</taxon>
        <taxon>Choanephoroideae</taxon>
        <taxon>Choanephora</taxon>
    </lineage>
</organism>
<evidence type="ECO:0000259" key="8">
    <source>
        <dbReference type="PROSITE" id="PS50102"/>
    </source>
</evidence>
<dbReference type="CDD" id="cd12339">
    <property type="entry name" value="RRM2_SRSF1_4_like"/>
    <property type="match status" value="1"/>
</dbReference>
<evidence type="ECO:0000313" key="10">
    <source>
        <dbReference type="Proteomes" id="UP000093000"/>
    </source>
</evidence>
<keyword evidence="10" id="KW-1185">Reference proteome</keyword>
<dbReference type="Gene3D" id="3.30.70.330">
    <property type="match status" value="1"/>
</dbReference>
<feature type="compositionally biased region" description="Basic and acidic residues" evidence="7">
    <location>
        <begin position="159"/>
        <end position="180"/>
    </location>
</feature>
<reference evidence="9 10" key="1">
    <citation type="submission" date="2016-03" db="EMBL/GenBank/DDBJ databases">
        <title>Choanephora cucurbitarum.</title>
        <authorList>
            <person name="Min B."/>
            <person name="Park H."/>
            <person name="Park J.-H."/>
            <person name="Shin H.-D."/>
            <person name="Choi I.-G."/>
        </authorList>
    </citation>
    <scope>NUCLEOTIDE SEQUENCE [LARGE SCALE GENOMIC DNA]</scope>
    <source>
        <strain evidence="9 10">KUS-F28377</strain>
    </source>
</reference>
<evidence type="ECO:0000256" key="1">
    <source>
        <dbReference type="ARBA" id="ARBA00004123"/>
    </source>
</evidence>
<evidence type="ECO:0000256" key="5">
    <source>
        <dbReference type="ARBA" id="ARBA00023242"/>
    </source>
</evidence>
<dbReference type="InterPro" id="IPR012677">
    <property type="entry name" value="Nucleotide-bd_a/b_plait_sf"/>
</dbReference>
<dbReference type="Pfam" id="PF00076">
    <property type="entry name" value="RRM_1"/>
    <property type="match status" value="1"/>
</dbReference>
<evidence type="ECO:0000256" key="3">
    <source>
        <dbReference type="ARBA" id="ARBA00022737"/>
    </source>
</evidence>
<feature type="compositionally biased region" description="Basic residues" evidence="7">
    <location>
        <begin position="119"/>
        <end position="145"/>
    </location>
</feature>
<dbReference type="OrthoDB" id="1099063at2759"/>
<dbReference type="GO" id="GO:0006397">
    <property type="term" value="P:mRNA processing"/>
    <property type="evidence" value="ECO:0007669"/>
    <property type="project" value="UniProtKB-KW"/>
</dbReference>
<feature type="region of interest" description="Disordered" evidence="7">
    <location>
        <begin position="72"/>
        <end position="208"/>
    </location>
</feature>
<dbReference type="STRING" id="101091.A0A1C7MWY3"/>
<dbReference type="GO" id="GO:0005737">
    <property type="term" value="C:cytoplasm"/>
    <property type="evidence" value="ECO:0007669"/>
    <property type="project" value="TreeGrafter"/>
</dbReference>
<keyword evidence="2" id="KW-0507">mRNA processing</keyword>
<dbReference type="EMBL" id="LUGH01001280">
    <property type="protein sequence ID" value="OBZ81322.1"/>
    <property type="molecule type" value="Genomic_DNA"/>
</dbReference>
<comment type="subcellular location">
    <subcellularLocation>
        <location evidence="1">Nucleus</location>
    </subcellularLocation>
</comment>
<gene>
    <name evidence="9" type="primary">B52</name>
    <name evidence="9" type="ORF">A0J61_10630</name>
</gene>
<keyword evidence="3" id="KW-0677">Repeat</keyword>
<proteinExistence type="predicted"/>
<evidence type="ECO:0000256" key="2">
    <source>
        <dbReference type="ARBA" id="ARBA00022664"/>
    </source>
</evidence>
<evidence type="ECO:0000256" key="7">
    <source>
        <dbReference type="SAM" id="MobiDB-lite"/>
    </source>
</evidence>
<feature type="domain" description="RRM" evidence="8">
    <location>
        <begin position="15"/>
        <end position="88"/>
    </location>
</feature>
<dbReference type="GO" id="GO:0003729">
    <property type="term" value="F:mRNA binding"/>
    <property type="evidence" value="ECO:0007669"/>
    <property type="project" value="TreeGrafter"/>
</dbReference>
<dbReference type="PROSITE" id="PS50102">
    <property type="entry name" value="RRM"/>
    <property type="match status" value="1"/>
</dbReference>
<dbReference type="InterPro" id="IPR050374">
    <property type="entry name" value="RRT5_SRSF_SR"/>
</dbReference>
<accession>A0A1C7MWY3</accession>
<evidence type="ECO:0000256" key="6">
    <source>
        <dbReference type="PROSITE-ProRule" id="PRU00176"/>
    </source>
</evidence>
<comment type="caution">
    <text evidence="9">The sequence shown here is derived from an EMBL/GenBank/DDBJ whole genome shotgun (WGS) entry which is preliminary data.</text>
</comment>
<feature type="compositionally biased region" description="Basic residues" evidence="7">
    <location>
        <begin position="89"/>
        <end position="110"/>
    </location>
</feature>
<dbReference type="GO" id="GO:0005634">
    <property type="term" value="C:nucleus"/>
    <property type="evidence" value="ECO:0007669"/>
    <property type="project" value="UniProtKB-SubCell"/>
</dbReference>
<feature type="compositionally biased region" description="Basic and acidic residues" evidence="7">
    <location>
        <begin position="72"/>
        <end position="88"/>
    </location>
</feature>
<sequence>MSRRRTERSEVRDTNRIIVKNIPSKTTWQDLKDFMRKAGRVTFADILKDRDGEGVVEFARRDDMKYALRELDNEKLNGSRVTLEEAGRSRRRSSRDRSRSPRRSRSRRDRSRTPESRSRSRSRSPARRDRGRSHSRSPSRSHSRTRSPTPSRSRSASRRRSDERDDEDKLHDVKPEKLETIEDASYVKQEDFPMRSRSRSRSSVDDKE</sequence>
<dbReference type="PANTHER" id="PTHR23003:SF62">
    <property type="entry name" value="SERINE_ARGININE (SR)-TYPE SHUTTLING MRNA BINDING PROTEIN NPL3"/>
    <property type="match status" value="1"/>
</dbReference>
<name>A0A1C7MWY3_9FUNG</name>
<dbReference type="PANTHER" id="PTHR23003">
    <property type="entry name" value="RNA RECOGNITION MOTIF RRM DOMAIN CONTAINING PROTEIN"/>
    <property type="match status" value="1"/>
</dbReference>
<dbReference type="SMART" id="SM00360">
    <property type="entry name" value="RRM"/>
    <property type="match status" value="1"/>
</dbReference>
<keyword evidence="5" id="KW-0539">Nucleus</keyword>
<evidence type="ECO:0000313" key="9">
    <source>
        <dbReference type="EMBL" id="OBZ81322.1"/>
    </source>
</evidence>
<dbReference type="InterPro" id="IPR000504">
    <property type="entry name" value="RRM_dom"/>
</dbReference>
<dbReference type="Proteomes" id="UP000093000">
    <property type="component" value="Unassembled WGS sequence"/>
</dbReference>
<dbReference type="AlphaFoldDB" id="A0A1C7MWY3"/>
<dbReference type="InParanoid" id="A0A1C7MWY3"/>
<dbReference type="InterPro" id="IPR035979">
    <property type="entry name" value="RBD_domain_sf"/>
</dbReference>
<evidence type="ECO:0000256" key="4">
    <source>
        <dbReference type="ARBA" id="ARBA00022884"/>
    </source>
</evidence>